<name>A0ABQ1T0M0_9GAMM</name>
<dbReference type="Proteomes" id="UP000606498">
    <property type="component" value="Unassembled WGS sequence"/>
</dbReference>
<sequence length="292" mass="33032">MDHIVCINENSFPAPDKLTANDLFLDAIHGALELFEIGDRYAFYLDVSSGSLLDFEIFPDYSIDDFLSEVDDVDISTFIYEVEDKSPAIDHLTEGQLDEVTEFTYYMADFAADKKPEVFAIACVLGAYLLSIKSENRWCDNKIEVSRLDANSQFVEGTIDIKNLSCYEHGAFYSELLSKLDVRSVLDDHLCTDEFVGWFDSLNSLNKWSVYQKMKLACSRSFGGGRPLIDTLDDADGLKEIRIKTPQNAIRVLFKNHRDDKQAILIGFTKKANNEGYDDAIKKANELYKALG</sequence>
<reference evidence="2" key="1">
    <citation type="journal article" date="2019" name="Int. J. Syst. Evol. Microbiol.">
        <title>The Global Catalogue of Microorganisms (GCM) 10K type strain sequencing project: providing services to taxonomists for standard genome sequencing and annotation.</title>
        <authorList>
            <consortium name="The Broad Institute Genomics Platform"/>
            <consortium name="The Broad Institute Genome Sequencing Center for Infectious Disease"/>
            <person name="Wu L."/>
            <person name="Ma J."/>
        </authorList>
    </citation>
    <scope>NUCLEOTIDE SEQUENCE [LARGE SCALE GENOMIC DNA]</scope>
    <source>
        <strain evidence="2">CGMCC 1.16033</strain>
    </source>
</reference>
<evidence type="ECO:0000313" key="1">
    <source>
        <dbReference type="EMBL" id="GGE77301.1"/>
    </source>
</evidence>
<proteinExistence type="predicted"/>
<evidence type="ECO:0000313" key="2">
    <source>
        <dbReference type="Proteomes" id="UP000606498"/>
    </source>
</evidence>
<dbReference type="RefSeq" id="WP_100142898.1">
    <property type="nucleotide sequence ID" value="NZ_BMKO01000003.1"/>
</dbReference>
<dbReference type="EMBL" id="BMKO01000003">
    <property type="protein sequence ID" value="GGE77301.1"/>
    <property type="molecule type" value="Genomic_DNA"/>
</dbReference>
<dbReference type="Pfam" id="PF05973">
    <property type="entry name" value="Gp49"/>
    <property type="match status" value="1"/>
</dbReference>
<protein>
    <submittedName>
        <fullName evidence="1">Uncharacterized protein</fullName>
    </submittedName>
</protein>
<organism evidence="1 2">
    <name type="scientific">Shewanella carassii</name>
    <dbReference type="NCBI Taxonomy" id="1987584"/>
    <lineage>
        <taxon>Bacteria</taxon>
        <taxon>Pseudomonadati</taxon>
        <taxon>Pseudomonadota</taxon>
        <taxon>Gammaproteobacteria</taxon>
        <taxon>Alteromonadales</taxon>
        <taxon>Shewanellaceae</taxon>
        <taxon>Shewanella</taxon>
    </lineage>
</organism>
<comment type="caution">
    <text evidence="1">The sequence shown here is derived from an EMBL/GenBank/DDBJ whole genome shotgun (WGS) entry which is preliminary data.</text>
</comment>
<gene>
    <name evidence="1" type="ORF">GCM10011520_17240</name>
</gene>
<accession>A0ABQ1T0M0</accession>
<dbReference type="InterPro" id="IPR009241">
    <property type="entry name" value="HigB-like"/>
</dbReference>
<keyword evidence="2" id="KW-1185">Reference proteome</keyword>